<sequence>MARGRVTRDDWTLAALRALARGGVAAVSVDALAGELDITRGSFYWHFKDREALLVAALELWEQRATADVITRIEPIADPAEQLRVLLETALGADAVAGLEPALLAHSDHPVVAPVLTRVVERRIGFLTGLYRRLGLDADTARRQAVVAYAAYLGWADLRRAAAVVPEAAAEDPRGQAALRHLVEQLSAVR</sequence>
<organism evidence="6 7">
    <name type="scientific">Streptomonospora mangrovi</name>
    <dbReference type="NCBI Taxonomy" id="2883123"/>
    <lineage>
        <taxon>Bacteria</taxon>
        <taxon>Bacillati</taxon>
        <taxon>Actinomycetota</taxon>
        <taxon>Actinomycetes</taxon>
        <taxon>Streptosporangiales</taxon>
        <taxon>Nocardiopsidaceae</taxon>
        <taxon>Streptomonospora</taxon>
    </lineage>
</organism>
<dbReference type="RefSeq" id="WP_270070623.1">
    <property type="nucleotide sequence ID" value="NZ_JAJAQC010000004.1"/>
</dbReference>
<feature type="domain" description="HTH tetR-type" evidence="5">
    <location>
        <begin position="5"/>
        <end position="65"/>
    </location>
</feature>
<dbReference type="Proteomes" id="UP001140076">
    <property type="component" value="Unassembled WGS sequence"/>
</dbReference>
<dbReference type="SUPFAM" id="SSF46689">
    <property type="entry name" value="Homeodomain-like"/>
    <property type="match status" value="1"/>
</dbReference>
<dbReference type="PANTHER" id="PTHR47506:SF6">
    <property type="entry name" value="HTH-TYPE TRANSCRIPTIONAL REPRESSOR NEMR"/>
    <property type="match status" value="1"/>
</dbReference>
<keyword evidence="7" id="KW-1185">Reference proteome</keyword>
<reference evidence="6" key="1">
    <citation type="submission" date="2021-10" db="EMBL/GenBank/DDBJ databases">
        <title>Streptomonospora sp. nov., isolated from mangrove soil.</title>
        <authorList>
            <person name="Chen X."/>
            <person name="Ge X."/>
            <person name="Liu W."/>
        </authorList>
    </citation>
    <scope>NUCLEOTIDE SEQUENCE</scope>
    <source>
        <strain evidence="6">S1-112</strain>
    </source>
</reference>
<dbReference type="EMBL" id="JAJAQC010000004">
    <property type="protein sequence ID" value="MDA0563330.1"/>
    <property type="molecule type" value="Genomic_DNA"/>
</dbReference>
<proteinExistence type="predicted"/>
<evidence type="ECO:0000313" key="6">
    <source>
        <dbReference type="EMBL" id="MDA0563330.1"/>
    </source>
</evidence>
<comment type="caution">
    <text evidence="6">The sequence shown here is derived from an EMBL/GenBank/DDBJ whole genome shotgun (WGS) entry which is preliminary data.</text>
</comment>
<accession>A0A9X3NMQ2</accession>
<name>A0A9X3NMQ2_9ACTN</name>
<evidence type="ECO:0000256" key="4">
    <source>
        <dbReference type="PROSITE-ProRule" id="PRU00335"/>
    </source>
</evidence>
<dbReference type="Gene3D" id="1.10.357.10">
    <property type="entry name" value="Tetracycline Repressor, domain 2"/>
    <property type="match status" value="1"/>
</dbReference>
<evidence type="ECO:0000256" key="1">
    <source>
        <dbReference type="ARBA" id="ARBA00023015"/>
    </source>
</evidence>
<feature type="DNA-binding region" description="H-T-H motif" evidence="4">
    <location>
        <begin position="28"/>
        <end position="47"/>
    </location>
</feature>
<evidence type="ECO:0000259" key="5">
    <source>
        <dbReference type="PROSITE" id="PS50977"/>
    </source>
</evidence>
<keyword evidence="2 4" id="KW-0238">DNA-binding</keyword>
<protein>
    <submittedName>
        <fullName evidence="6">TetR/AcrR family transcriptional regulator</fullName>
    </submittedName>
</protein>
<evidence type="ECO:0000256" key="2">
    <source>
        <dbReference type="ARBA" id="ARBA00023125"/>
    </source>
</evidence>
<dbReference type="AlphaFoldDB" id="A0A9X3NMQ2"/>
<evidence type="ECO:0000256" key="3">
    <source>
        <dbReference type="ARBA" id="ARBA00023163"/>
    </source>
</evidence>
<dbReference type="PANTHER" id="PTHR47506">
    <property type="entry name" value="TRANSCRIPTIONAL REGULATORY PROTEIN"/>
    <property type="match status" value="1"/>
</dbReference>
<evidence type="ECO:0000313" key="7">
    <source>
        <dbReference type="Proteomes" id="UP001140076"/>
    </source>
</evidence>
<dbReference type="InterPro" id="IPR009057">
    <property type="entry name" value="Homeodomain-like_sf"/>
</dbReference>
<keyword evidence="3" id="KW-0804">Transcription</keyword>
<dbReference type="PROSITE" id="PS50977">
    <property type="entry name" value="HTH_TETR_2"/>
    <property type="match status" value="1"/>
</dbReference>
<dbReference type="GO" id="GO:0003677">
    <property type="term" value="F:DNA binding"/>
    <property type="evidence" value="ECO:0007669"/>
    <property type="project" value="UniProtKB-UniRule"/>
</dbReference>
<dbReference type="InterPro" id="IPR001647">
    <property type="entry name" value="HTH_TetR"/>
</dbReference>
<keyword evidence="1" id="KW-0805">Transcription regulation</keyword>
<gene>
    <name evidence="6" type="ORF">LG943_03140</name>
</gene>
<dbReference type="Pfam" id="PF00440">
    <property type="entry name" value="TetR_N"/>
    <property type="match status" value="1"/>
</dbReference>